<keyword evidence="2 4" id="KW-0863">Zinc-finger</keyword>
<dbReference type="GO" id="GO:0008270">
    <property type="term" value="F:zinc ion binding"/>
    <property type="evidence" value="ECO:0007669"/>
    <property type="project" value="UniProtKB-KW"/>
</dbReference>
<protein>
    <submittedName>
        <fullName evidence="6">Zinc finger, TFIIS-type</fullName>
    </submittedName>
</protein>
<dbReference type="KEGG" id="vg:30523608"/>
<dbReference type="PROSITE" id="PS51133">
    <property type="entry name" value="ZF_TFIIS_2"/>
    <property type="match status" value="1"/>
</dbReference>
<sequence length="167" mass="18834">MSRTLRTTRAKVSVTSRSRVAEEEFIPPTPTPKKRTLGNLSIEETDILRSLRFVDGTPLLTLSTTYEILALIKEVGFAETLAFINSSIWDDGKSLILALPNLHQAREQVRREMLVSQEKLEASTGVHKCPYCQSMRTTTVEKQIRSCDEPTTQIVTCQDCGRTKRYG</sequence>
<dbReference type="SMART" id="SM00440">
    <property type="entry name" value="ZnF_C2C2"/>
    <property type="match status" value="1"/>
</dbReference>
<dbReference type="GeneID" id="30523608"/>
<keyword evidence="7" id="KW-1185">Reference proteome</keyword>
<evidence type="ECO:0000259" key="5">
    <source>
        <dbReference type="PROSITE" id="PS51133"/>
    </source>
</evidence>
<evidence type="ECO:0000256" key="4">
    <source>
        <dbReference type="PROSITE-ProRule" id="PRU00472"/>
    </source>
</evidence>
<evidence type="ECO:0000313" key="7">
    <source>
        <dbReference type="Proteomes" id="UP000201465"/>
    </source>
</evidence>
<dbReference type="Gene3D" id="2.20.25.10">
    <property type="match status" value="1"/>
</dbReference>
<dbReference type="GO" id="GO:0006351">
    <property type="term" value="P:DNA-templated transcription"/>
    <property type="evidence" value="ECO:0007669"/>
    <property type="project" value="InterPro"/>
</dbReference>
<evidence type="ECO:0000256" key="2">
    <source>
        <dbReference type="ARBA" id="ARBA00022771"/>
    </source>
</evidence>
<gene>
    <name evidence="6" type="ORF">BQ3484_95</name>
</gene>
<dbReference type="InterPro" id="IPR001222">
    <property type="entry name" value="Znf_TFIIS"/>
</dbReference>
<dbReference type="Proteomes" id="UP000201465">
    <property type="component" value="Segment"/>
</dbReference>
<feature type="domain" description="TFIIS-type" evidence="5">
    <location>
        <begin position="125"/>
        <end position="165"/>
    </location>
</feature>
<proteinExistence type="predicted"/>
<dbReference type="EMBL" id="LT671577">
    <property type="protein sequence ID" value="SHO33163.1"/>
    <property type="molecule type" value="Genomic_DNA"/>
</dbReference>
<accession>A0A1M7XTZ1</accession>
<dbReference type="SUPFAM" id="SSF57783">
    <property type="entry name" value="Zinc beta-ribbon"/>
    <property type="match status" value="1"/>
</dbReference>
<keyword evidence="1" id="KW-0479">Metal-binding</keyword>
<reference evidence="6 7" key="1">
    <citation type="submission" date="2016-11" db="EMBL/GenBank/DDBJ databases">
        <authorList>
            <consortium name="Urmite Genomes"/>
        </authorList>
    </citation>
    <scope>NUCLEOTIDE SEQUENCE [LARGE SCALE GENOMIC DNA]</scope>
    <source>
        <strain evidence="6 7">A11</strain>
    </source>
</reference>
<keyword evidence="3" id="KW-0862">Zinc</keyword>
<evidence type="ECO:0000313" key="6">
    <source>
        <dbReference type="EMBL" id="SHO33163.1"/>
    </source>
</evidence>
<dbReference type="GO" id="GO:0003676">
    <property type="term" value="F:nucleic acid binding"/>
    <property type="evidence" value="ECO:0007669"/>
    <property type="project" value="InterPro"/>
</dbReference>
<organism evidence="6 7">
    <name type="scientific">Cedratvirus A11</name>
    <dbReference type="NCBI Taxonomy" id="1903266"/>
    <lineage>
        <taxon>Viruses</taxon>
        <taxon>Pithoviruses</taxon>
        <taxon>Orthocedratvirinae</taxon>
        <taxon>Alphacedratvirus</taxon>
        <taxon>Alphacedratvirus aljazairmassiliense</taxon>
    </lineage>
</organism>
<evidence type="ECO:0000256" key="1">
    <source>
        <dbReference type="ARBA" id="ARBA00022723"/>
    </source>
</evidence>
<name>A0A1M7XTZ1_9VIRU</name>
<evidence type="ECO:0000256" key="3">
    <source>
        <dbReference type="ARBA" id="ARBA00022833"/>
    </source>
</evidence>
<dbReference type="RefSeq" id="YP_009329035.1">
    <property type="nucleotide sequence ID" value="NC_032108.1"/>
</dbReference>
<dbReference type="Pfam" id="PF01096">
    <property type="entry name" value="Zn_ribbon_TFIIS"/>
    <property type="match status" value="1"/>
</dbReference>